<dbReference type="InterPro" id="IPR013785">
    <property type="entry name" value="Aldolase_TIM"/>
</dbReference>
<keyword evidence="5" id="KW-0119">Carbohydrate metabolism</keyword>
<comment type="similarity">
    <text evidence="2">Belongs to the KHG/KDPG aldolase family.</text>
</comment>
<gene>
    <name evidence="6" type="ORF">Hsw_1548</name>
</gene>
<evidence type="ECO:0000256" key="2">
    <source>
        <dbReference type="ARBA" id="ARBA00006906"/>
    </source>
</evidence>
<sequence length="234" mass="25488">MLSMTRKQQLIAQQHMPRFSPEYILETVLRYPVVPVFYHADAAFAQRILAACYAGGLRVFEFTNRGSNAFDVFEQLVAYVYDHCPDMLLGIGTIYTAEEANRFIRAGADFVVQPCLTADVADACRRSGTPWLPGTMTVSEVFQATRLGAALVKIFPGNVLGPGFIKSLRGPMPTVPLMVTGGVEPTEASLREWFGAGVNVVGMGSQLFKNPDDTEALSRQIADLLAFAQTAVSS</sequence>
<keyword evidence="7" id="KW-1185">Reference proteome</keyword>
<dbReference type="AlphaFoldDB" id="W8EX41"/>
<evidence type="ECO:0000256" key="4">
    <source>
        <dbReference type="ARBA" id="ARBA00023239"/>
    </source>
</evidence>
<evidence type="ECO:0000313" key="7">
    <source>
        <dbReference type="Proteomes" id="UP000019423"/>
    </source>
</evidence>
<dbReference type="PANTHER" id="PTHR30246">
    <property type="entry name" value="2-KETO-3-DEOXY-6-PHOSPHOGLUCONATE ALDOLASE"/>
    <property type="match status" value="1"/>
</dbReference>
<comment type="subunit">
    <text evidence="3">Homotrimer.</text>
</comment>
<evidence type="ECO:0000313" key="6">
    <source>
        <dbReference type="EMBL" id="AHJ97143.1"/>
    </source>
</evidence>
<evidence type="ECO:0000256" key="5">
    <source>
        <dbReference type="ARBA" id="ARBA00023277"/>
    </source>
</evidence>
<accession>W8EX41</accession>
<dbReference type="eggNOG" id="COG0800">
    <property type="taxonomic scope" value="Bacteria"/>
</dbReference>
<dbReference type="KEGG" id="hsw:Hsw_1548"/>
<dbReference type="GO" id="GO:0016829">
    <property type="term" value="F:lyase activity"/>
    <property type="evidence" value="ECO:0007669"/>
    <property type="project" value="UniProtKB-KW"/>
</dbReference>
<evidence type="ECO:0000256" key="1">
    <source>
        <dbReference type="ARBA" id="ARBA00004761"/>
    </source>
</evidence>
<protein>
    <submittedName>
        <fullName evidence="6">2-dehydro-3-deoxyphosphogluconate aldolase</fullName>
    </submittedName>
</protein>
<dbReference type="EMBL" id="CP007145">
    <property type="protein sequence ID" value="AHJ97143.1"/>
    <property type="molecule type" value="Genomic_DNA"/>
</dbReference>
<keyword evidence="4" id="KW-0456">Lyase</keyword>
<name>W8EX41_9BACT</name>
<organism evidence="6 7">
    <name type="scientific">Hymenobacter swuensis DY53</name>
    <dbReference type="NCBI Taxonomy" id="1227739"/>
    <lineage>
        <taxon>Bacteria</taxon>
        <taxon>Pseudomonadati</taxon>
        <taxon>Bacteroidota</taxon>
        <taxon>Cytophagia</taxon>
        <taxon>Cytophagales</taxon>
        <taxon>Hymenobacteraceae</taxon>
        <taxon>Hymenobacter</taxon>
    </lineage>
</organism>
<comment type="pathway">
    <text evidence="1">Carbohydrate acid metabolism.</text>
</comment>
<dbReference type="InterPro" id="IPR000887">
    <property type="entry name" value="Aldlse_KDPG_KHG"/>
</dbReference>
<reference evidence="6 7" key="1">
    <citation type="submission" date="2014-01" db="EMBL/GenBank/DDBJ databases">
        <title>Complete genome sequence of ionizing-radiation resistance bacterium Hymenobacter swuensis DY53.</title>
        <authorList>
            <person name="Jung J.-H."/>
            <person name="Jeong S.-W."/>
            <person name="Joe M.-H."/>
            <person name="Cho y.-j."/>
            <person name="Kim M.-K."/>
            <person name="Lim S.-Y."/>
        </authorList>
    </citation>
    <scope>NUCLEOTIDE SEQUENCE [LARGE SCALE GENOMIC DNA]</scope>
    <source>
        <strain evidence="6 7">DY53</strain>
    </source>
</reference>
<dbReference type="Proteomes" id="UP000019423">
    <property type="component" value="Chromosome"/>
</dbReference>
<dbReference type="SUPFAM" id="SSF51569">
    <property type="entry name" value="Aldolase"/>
    <property type="match status" value="1"/>
</dbReference>
<dbReference type="STRING" id="1227739.Hsw_1548"/>
<dbReference type="PANTHER" id="PTHR30246:SF1">
    <property type="entry name" value="2-DEHYDRO-3-DEOXY-6-PHOSPHOGALACTONATE ALDOLASE-RELATED"/>
    <property type="match status" value="1"/>
</dbReference>
<evidence type="ECO:0000256" key="3">
    <source>
        <dbReference type="ARBA" id="ARBA00011233"/>
    </source>
</evidence>
<dbReference type="CDD" id="cd00452">
    <property type="entry name" value="KDPG_aldolase"/>
    <property type="match status" value="1"/>
</dbReference>
<proteinExistence type="inferred from homology"/>
<dbReference type="Pfam" id="PF01081">
    <property type="entry name" value="Aldolase"/>
    <property type="match status" value="1"/>
</dbReference>
<dbReference type="PATRIC" id="fig|1227739.3.peg.1776"/>
<dbReference type="Gene3D" id="3.20.20.70">
    <property type="entry name" value="Aldolase class I"/>
    <property type="match status" value="1"/>
</dbReference>
<dbReference type="HOGENOM" id="CLU_077795_2_0_10"/>